<protein>
    <submittedName>
        <fullName evidence="1">Uncharacterized protein</fullName>
    </submittedName>
</protein>
<organism evidence="1 3">
    <name type="scientific">Moraxella caviae</name>
    <dbReference type="NCBI Taxonomy" id="34060"/>
    <lineage>
        <taxon>Bacteria</taxon>
        <taxon>Pseudomonadati</taxon>
        <taxon>Pseudomonadota</taxon>
        <taxon>Gammaproteobacteria</taxon>
        <taxon>Moraxellales</taxon>
        <taxon>Moraxellaceae</taxon>
        <taxon>Moraxella</taxon>
    </lineage>
</organism>
<dbReference type="Proteomes" id="UP000190435">
    <property type="component" value="Unassembled WGS sequence"/>
</dbReference>
<gene>
    <name evidence="1" type="ORF">B0181_10320</name>
    <name evidence="2" type="ORF">NCTC10293_01125</name>
</gene>
<name>A0A1S9ZV70_9GAMM</name>
<dbReference type="EMBL" id="UGQE01000002">
    <property type="protein sequence ID" value="STZ13551.1"/>
    <property type="molecule type" value="Genomic_DNA"/>
</dbReference>
<evidence type="ECO:0000313" key="3">
    <source>
        <dbReference type="Proteomes" id="UP000190435"/>
    </source>
</evidence>
<dbReference type="RefSeq" id="WP_078277407.1">
    <property type="nucleotide sequence ID" value="NZ_CAACXO010000071.1"/>
</dbReference>
<proteinExistence type="predicted"/>
<dbReference type="EMBL" id="MUXU01000074">
    <property type="protein sequence ID" value="OOR87412.1"/>
    <property type="molecule type" value="Genomic_DNA"/>
</dbReference>
<dbReference type="Proteomes" id="UP000255279">
    <property type="component" value="Unassembled WGS sequence"/>
</dbReference>
<sequence>MPRPKSNPENTKRTSFVFNKDAIDTFQELCRLNHSTATQELRRMVDEYNRQNLAKFRNRDMFN</sequence>
<accession>A0A1S9ZV70</accession>
<evidence type="ECO:0000313" key="4">
    <source>
        <dbReference type="Proteomes" id="UP000255279"/>
    </source>
</evidence>
<reference evidence="2 4" key="2">
    <citation type="submission" date="2018-06" db="EMBL/GenBank/DDBJ databases">
        <authorList>
            <consortium name="Pathogen Informatics"/>
            <person name="Doyle S."/>
        </authorList>
    </citation>
    <scope>NUCLEOTIDE SEQUENCE [LARGE SCALE GENOMIC DNA]</scope>
    <source>
        <strain evidence="2 4">NCTC10293</strain>
    </source>
</reference>
<evidence type="ECO:0000313" key="2">
    <source>
        <dbReference type="EMBL" id="STZ13551.1"/>
    </source>
</evidence>
<keyword evidence="3" id="KW-1185">Reference proteome</keyword>
<evidence type="ECO:0000313" key="1">
    <source>
        <dbReference type="EMBL" id="OOR87412.1"/>
    </source>
</evidence>
<reference evidence="1 3" key="1">
    <citation type="submission" date="2017-02" db="EMBL/GenBank/DDBJ databases">
        <title>Draft genome sequence of Moraxella caviae CCUG 355 type strain.</title>
        <authorList>
            <person name="Engstrom-Jakobsson H."/>
            <person name="Salva-Serra F."/>
            <person name="Thorell K."/>
            <person name="Gonzales-Siles L."/>
            <person name="Karlsson R."/>
            <person name="Boulund F."/>
            <person name="Engstrand L."/>
            <person name="Moore E."/>
        </authorList>
    </citation>
    <scope>NUCLEOTIDE SEQUENCE [LARGE SCALE GENOMIC DNA]</scope>
    <source>
        <strain evidence="1 3">CCUG 355</strain>
    </source>
</reference>
<dbReference type="AlphaFoldDB" id="A0A1S9ZV70"/>